<dbReference type="EMBL" id="CP002432">
    <property type="protein sequence ID" value="ADU65286.1"/>
    <property type="molecule type" value="Genomic_DNA"/>
</dbReference>
<dbReference type="InterPro" id="IPR041711">
    <property type="entry name" value="Met-tRNA-FMT_N"/>
</dbReference>
<dbReference type="FunCoup" id="E6W0N4">
    <property type="interactions" value="458"/>
</dbReference>
<dbReference type="InterPro" id="IPR001555">
    <property type="entry name" value="GART_AS"/>
</dbReference>
<sequence>MNTPSAKRVGFMGTPEFSVPALEALASVYEIPIVITQPDRPAGRTLQLTPSAVKTKALQLGIPVLTPARVRKNPQFLAQIADLNLDAIVVVAYGQILPQEFLDIPPFGCYNIHASLLPHFRGAAPIQRAILEGCPETGITIIRMDAGLDTGDMVLKKATPIDAMNAAQLHDHLAPLGAEAILEALAAVFQGTAQFTPQDHSQHTYAPKLRREEGILTWHEDAVTLERRIRAFTPWPGCRCRWRDKDVKILEAEPTQGSGAPGQVLSIDLQGIEIACRQGALRLKKVQPQGKRVIDAHAFANGYGVQVGNTFL</sequence>
<dbReference type="EC" id="2.1.2.9" evidence="2 5"/>
<evidence type="ECO:0000313" key="9">
    <source>
        <dbReference type="Proteomes" id="UP000002572"/>
    </source>
</evidence>
<dbReference type="InterPro" id="IPR044135">
    <property type="entry name" value="Met-tRNA-FMT_C"/>
</dbReference>
<proteinExistence type="inferred from homology"/>
<evidence type="ECO:0000256" key="2">
    <source>
        <dbReference type="ARBA" id="ARBA00012261"/>
    </source>
</evidence>
<comment type="function">
    <text evidence="5">Attaches a formyl group to the free amino group of methionyl-tRNA(fMet). The formyl group appears to play a dual role in the initiator identity of N-formylmethionyl-tRNA by promoting its recognition by IF2 and preventing the misappropriation of this tRNA by the elongation apparatus.</text>
</comment>
<keyword evidence="4 5" id="KW-0648">Protein biosynthesis</keyword>
<feature type="domain" description="Formyl transferase C-terminal" evidence="7">
    <location>
        <begin position="208"/>
        <end position="303"/>
    </location>
</feature>
<dbReference type="SUPFAM" id="SSF53328">
    <property type="entry name" value="Formyltransferase"/>
    <property type="match status" value="1"/>
</dbReference>
<keyword evidence="9" id="KW-1185">Reference proteome</keyword>
<dbReference type="STRING" id="653733.Selin_0538"/>
<dbReference type="CDD" id="cd08646">
    <property type="entry name" value="FMT_core_Met-tRNA-FMT_N"/>
    <property type="match status" value="1"/>
</dbReference>
<dbReference type="eggNOG" id="COG0223">
    <property type="taxonomic scope" value="Bacteria"/>
</dbReference>
<dbReference type="Gene3D" id="3.40.50.12230">
    <property type="match status" value="1"/>
</dbReference>
<dbReference type="InterPro" id="IPR036477">
    <property type="entry name" value="Formyl_transf_N_sf"/>
</dbReference>
<dbReference type="SUPFAM" id="SSF50486">
    <property type="entry name" value="FMT C-terminal domain-like"/>
    <property type="match status" value="1"/>
</dbReference>
<dbReference type="Pfam" id="PF00551">
    <property type="entry name" value="Formyl_trans_N"/>
    <property type="match status" value="1"/>
</dbReference>
<protein>
    <recommendedName>
        <fullName evidence="2 5">Methionyl-tRNA formyltransferase</fullName>
        <ecNumber evidence="2 5">2.1.2.9</ecNumber>
    </recommendedName>
</protein>
<dbReference type="InterPro" id="IPR005793">
    <property type="entry name" value="Formyl_trans_C"/>
</dbReference>
<dbReference type="InterPro" id="IPR011034">
    <property type="entry name" value="Formyl_transferase-like_C_sf"/>
</dbReference>
<dbReference type="CDD" id="cd08704">
    <property type="entry name" value="Met_tRNA_FMT_C"/>
    <property type="match status" value="1"/>
</dbReference>
<comment type="similarity">
    <text evidence="1 5">Belongs to the Fmt family.</text>
</comment>
<evidence type="ECO:0000256" key="1">
    <source>
        <dbReference type="ARBA" id="ARBA00010699"/>
    </source>
</evidence>
<feature type="binding site" evidence="5">
    <location>
        <begin position="115"/>
        <end position="118"/>
    </location>
    <ligand>
        <name>(6S)-5,6,7,8-tetrahydrofolate</name>
        <dbReference type="ChEBI" id="CHEBI:57453"/>
    </ligand>
</feature>
<evidence type="ECO:0000256" key="5">
    <source>
        <dbReference type="HAMAP-Rule" id="MF_00182"/>
    </source>
</evidence>
<dbReference type="NCBIfam" id="TIGR00460">
    <property type="entry name" value="fmt"/>
    <property type="match status" value="1"/>
</dbReference>
<comment type="catalytic activity">
    <reaction evidence="5">
        <text>L-methionyl-tRNA(fMet) + (6R)-10-formyltetrahydrofolate = N-formyl-L-methionyl-tRNA(fMet) + (6S)-5,6,7,8-tetrahydrofolate + H(+)</text>
        <dbReference type="Rhea" id="RHEA:24380"/>
        <dbReference type="Rhea" id="RHEA-COMP:9952"/>
        <dbReference type="Rhea" id="RHEA-COMP:9953"/>
        <dbReference type="ChEBI" id="CHEBI:15378"/>
        <dbReference type="ChEBI" id="CHEBI:57453"/>
        <dbReference type="ChEBI" id="CHEBI:78530"/>
        <dbReference type="ChEBI" id="CHEBI:78844"/>
        <dbReference type="ChEBI" id="CHEBI:195366"/>
        <dbReference type="EC" id="2.1.2.9"/>
    </reaction>
</comment>
<dbReference type="RefSeq" id="WP_013505174.1">
    <property type="nucleotide sequence ID" value="NC_014836.1"/>
</dbReference>
<feature type="domain" description="Formyl transferase N-terminal" evidence="6">
    <location>
        <begin position="30"/>
        <end position="184"/>
    </location>
</feature>
<dbReference type="GO" id="GO:0005829">
    <property type="term" value="C:cytosol"/>
    <property type="evidence" value="ECO:0007669"/>
    <property type="project" value="TreeGrafter"/>
</dbReference>
<reference evidence="8 9" key="1">
    <citation type="submission" date="2010-12" db="EMBL/GenBank/DDBJ databases">
        <title>Complete sequence of Desulfurispirillum indicum S5.</title>
        <authorList>
            <consortium name="US DOE Joint Genome Institute"/>
            <person name="Lucas S."/>
            <person name="Copeland A."/>
            <person name="Lapidus A."/>
            <person name="Cheng J.-F."/>
            <person name="Goodwin L."/>
            <person name="Pitluck S."/>
            <person name="Chertkov O."/>
            <person name="Held B."/>
            <person name="Detter J.C."/>
            <person name="Han C."/>
            <person name="Tapia R."/>
            <person name="Land M."/>
            <person name="Hauser L."/>
            <person name="Kyrpides N."/>
            <person name="Ivanova N."/>
            <person name="Mikhailova N."/>
            <person name="Haggblom M."/>
            <person name="Rauschenbach I."/>
            <person name="Bini E."/>
            <person name="Woyke T."/>
        </authorList>
    </citation>
    <scope>NUCLEOTIDE SEQUENCE [LARGE SCALE GENOMIC DNA]</scope>
    <source>
        <strain evidence="9">ATCC BAA-1389 / DSM 22839 / S5</strain>
    </source>
</reference>
<dbReference type="Pfam" id="PF02911">
    <property type="entry name" value="Formyl_trans_C"/>
    <property type="match status" value="1"/>
</dbReference>
<dbReference type="KEGG" id="din:Selin_0538"/>
<keyword evidence="3 5" id="KW-0808">Transferase</keyword>
<name>E6W0N4_DESIS</name>
<evidence type="ECO:0000259" key="6">
    <source>
        <dbReference type="Pfam" id="PF00551"/>
    </source>
</evidence>
<dbReference type="InterPro" id="IPR002376">
    <property type="entry name" value="Formyl_transf_N"/>
</dbReference>
<dbReference type="PROSITE" id="PS00373">
    <property type="entry name" value="GART"/>
    <property type="match status" value="1"/>
</dbReference>
<dbReference type="AlphaFoldDB" id="E6W0N4"/>
<gene>
    <name evidence="5" type="primary">fmt</name>
    <name evidence="8" type="ordered locus">Selin_0538</name>
</gene>
<organism evidence="8 9">
    <name type="scientific">Desulfurispirillum indicum (strain ATCC BAA-1389 / DSM 22839 / S5)</name>
    <dbReference type="NCBI Taxonomy" id="653733"/>
    <lineage>
        <taxon>Bacteria</taxon>
        <taxon>Pseudomonadati</taxon>
        <taxon>Chrysiogenota</taxon>
        <taxon>Chrysiogenia</taxon>
        <taxon>Chrysiogenales</taxon>
        <taxon>Chrysiogenaceae</taxon>
        <taxon>Desulfurispirillum</taxon>
    </lineage>
</organism>
<dbReference type="HAMAP" id="MF_00182">
    <property type="entry name" value="Formyl_trans"/>
    <property type="match status" value="1"/>
</dbReference>
<evidence type="ECO:0000256" key="3">
    <source>
        <dbReference type="ARBA" id="ARBA00022679"/>
    </source>
</evidence>
<dbReference type="InterPro" id="IPR005794">
    <property type="entry name" value="Fmt"/>
</dbReference>
<dbReference type="GO" id="GO:0004479">
    <property type="term" value="F:methionyl-tRNA formyltransferase activity"/>
    <property type="evidence" value="ECO:0007669"/>
    <property type="project" value="UniProtKB-UniRule"/>
</dbReference>
<evidence type="ECO:0000256" key="4">
    <source>
        <dbReference type="ARBA" id="ARBA00022917"/>
    </source>
</evidence>
<accession>E6W0N4</accession>
<evidence type="ECO:0000259" key="7">
    <source>
        <dbReference type="Pfam" id="PF02911"/>
    </source>
</evidence>
<evidence type="ECO:0000313" key="8">
    <source>
        <dbReference type="EMBL" id="ADU65286.1"/>
    </source>
</evidence>
<dbReference type="HOGENOM" id="CLU_033347_1_2_0"/>
<dbReference type="PANTHER" id="PTHR11138:SF5">
    <property type="entry name" value="METHIONYL-TRNA FORMYLTRANSFERASE, MITOCHONDRIAL"/>
    <property type="match status" value="1"/>
</dbReference>
<dbReference type="InParanoid" id="E6W0N4"/>
<dbReference type="PANTHER" id="PTHR11138">
    <property type="entry name" value="METHIONYL-TRNA FORMYLTRANSFERASE"/>
    <property type="match status" value="1"/>
</dbReference>
<dbReference type="Proteomes" id="UP000002572">
    <property type="component" value="Chromosome"/>
</dbReference>